<organism evidence="3 4">
    <name type="scientific">Mycobacterium lepromatosis</name>
    <dbReference type="NCBI Taxonomy" id="480418"/>
    <lineage>
        <taxon>Bacteria</taxon>
        <taxon>Bacillati</taxon>
        <taxon>Actinomycetota</taxon>
        <taxon>Actinomycetes</taxon>
        <taxon>Mycobacteriales</taxon>
        <taxon>Mycobacteriaceae</taxon>
        <taxon>Mycobacterium</taxon>
    </lineage>
</organism>
<sequence>MGRGLSKTVNRAVIATTAAAGAVGGAAVNSIVGGVKGAAEGVKREIRTGSHSAPAGALVLGALGVAGLVEWPTLLAVGSGALLLRKLSQKPNPTASPAKDKLKPVPTEPMPHKTTSKPGAKKTTGRRAATTALQSTN</sequence>
<feature type="transmembrane region" description="Helical" evidence="2">
    <location>
        <begin position="12"/>
        <end position="35"/>
    </location>
</feature>
<feature type="region of interest" description="Disordered" evidence="1">
    <location>
        <begin position="89"/>
        <end position="137"/>
    </location>
</feature>
<protein>
    <recommendedName>
        <fullName evidence="5">Transmembrane protein</fullName>
    </recommendedName>
</protein>
<dbReference type="PATRIC" id="fig|480418.6.peg.3997"/>
<feature type="transmembrane region" description="Helical" evidence="2">
    <location>
        <begin position="55"/>
        <end position="84"/>
    </location>
</feature>
<name>A0A0F4EPN6_9MYCO</name>
<feature type="compositionally biased region" description="Low complexity" evidence="1">
    <location>
        <begin position="126"/>
        <end position="137"/>
    </location>
</feature>
<keyword evidence="2" id="KW-0472">Membrane</keyword>
<evidence type="ECO:0000256" key="2">
    <source>
        <dbReference type="SAM" id="Phobius"/>
    </source>
</evidence>
<dbReference type="Proteomes" id="UP000053699">
    <property type="component" value="Unassembled WGS sequence"/>
</dbReference>
<evidence type="ECO:0000313" key="4">
    <source>
        <dbReference type="Proteomes" id="UP000053699"/>
    </source>
</evidence>
<proteinExistence type="predicted"/>
<dbReference type="AlphaFoldDB" id="A0A0F4EPN6"/>
<evidence type="ECO:0000313" key="3">
    <source>
        <dbReference type="EMBL" id="KJX74853.1"/>
    </source>
</evidence>
<accession>A0A0F4EPN6</accession>
<keyword evidence="4" id="KW-1185">Reference proteome</keyword>
<evidence type="ECO:0008006" key="5">
    <source>
        <dbReference type="Google" id="ProtNLM"/>
    </source>
</evidence>
<keyword evidence="2" id="KW-1133">Transmembrane helix</keyword>
<comment type="caution">
    <text evidence="3">The sequence shown here is derived from an EMBL/GenBank/DDBJ whole genome shotgun (WGS) entry which is preliminary data.</text>
</comment>
<gene>
    <name evidence="3" type="ORF">MLPM_1932</name>
</gene>
<dbReference type="EMBL" id="JRPY01000084">
    <property type="protein sequence ID" value="KJX74853.1"/>
    <property type="molecule type" value="Genomic_DNA"/>
</dbReference>
<reference evidence="3 4" key="1">
    <citation type="journal article" date="2015" name="Proc. Natl. Acad. Sci. U.S.A.">
        <title>Insight into the evolution and origin of leprosy bacilli from the genome sequence of Mycobacterium lepromatosis.</title>
        <authorList>
            <person name="Singh P."/>
            <person name="Benjak A."/>
            <person name="Schuenemann V.J."/>
            <person name="Herbig A."/>
            <person name="Avanzi C."/>
            <person name="Busso P."/>
            <person name="Nieselt K."/>
            <person name="Krause J."/>
            <person name="Vera-Cabrera L."/>
            <person name="Cole S.T."/>
        </authorList>
    </citation>
    <scope>NUCLEOTIDE SEQUENCE [LARGE SCALE GENOMIC DNA]</scope>
    <source>
        <strain evidence="3 4">Mx1-22A</strain>
    </source>
</reference>
<evidence type="ECO:0000256" key="1">
    <source>
        <dbReference type="SAM" id="MobiDB-lite"/>
    </source>
</evidence>
<keyword evidence="2" id="KW-0812">Transmembrane</keyword>